<dbReference type="EMBL" id="VEVQ02000002">
    <property type="protein sequence ID" value="NHN24845.1"/>
    <property type="molecule type" value="Genomic_DNA"/>
</dbReference>
<evidence type="ECO:0000256" key="1">
    <source>
        <dbReference type="SAM" id="SignalP"/>
    </source>
</evidence>
<accession>A0ABX0IM24</accession>
<keyword evidence="1" id="KW-0732">Signal</keyword>
<feature type="chain" id="PRO_5045342224" evidence="1">
    <location>
        <begin position="21"/>
        <end position="187"/>
    </location>
</feature>
<comment type="caution">
    <text evidence="2">The sequence shown here is derived from an EMBL/GenBank/DDBJ whole genome shotgun (WGS) entry which is preliminary data.</text>
</comment>
<protein>
    <submittedName>
        <fullName evidence="2">Uncharacterized protein</fullName>
    </submittedName>
</protein>
<evidence type="ECO:0000313" key="2">
    <source>
        <dbReference type="EMBL" id="NHN24845.1"/>
    </source>
</evidence>
<reference evidence="2 3" key="3">
    <citation type="submission" date="2020-02" db="EMBL/GenBank/DDBJ databases">
        <title>Flavobacterium profundi sp. nov., isolated from a deep-sea seamount.</title>
        <authorList>
            <person name="Zhang D.-C."/>
        </authorList>
    </citation>
    <scope>NUCLEOTIDE SEQUENCE [LARGE SCALE GENOMIC DNA]</scope>
    <source>
        <strain evidence="2 3">EC11</strain>
    </source>
</reference>
<reference evidence="2 3" key="2">
    <citation type="submission" date="2019-05" db="EMBL/GenBank/DDBJ databases">
        <authorList>
            <person name="Lianzixin W."/>
        </authorList>
    </citation>
    <scope>NUCLEOTIDE SEQUENCE [LARGE SCALE GENOMIC DNA]</scope>
    <source>
        <strain evidence="2 3">EC11</strain>
    </source>
</reference>
<feature type="signal peptide" evidence="1">
    <location>
        <begin position="1"/>
        <end position="20"/>
    </location>
</feature>
<evidence type="ECO:0000313" key="3">
    <source>
        <dbReference type="Proteomes" id="UP000817854"/>
    </source>
</evidence>
<sequence>MKRILYTLTLFFTVTVFTYAQEKVSDATWEETIDFINSKKEYFKYTRNFGERKIKINSQNITSETYWSGGMLRYNKPYMWEKAIQSAPLKNLKEVRDFKESEQHIYLSFTGNYVTEKIYEAKDDDFTIYSYKGSKYTYKKTKEEDTFYGLYVPDIEMRERIIKAFQHLTYLAIKKREAERKASGDKF</sequence>
<dbReference type="RefSeq" id="WP_140960325.1">
    <property type="nucleotide sequence ID" value="NZ_VEVQ02000002.1"/>
</dbReference>
<name>A0ABX0IM24_9FLAO</name>
<gene>
    <name evidence="2" type="ORF">FIA58_004065</name>
</gene>
<organism evidence="2 3">
    <name type="scientific">Flavobacterium jejuense</name>
    <dbReference type="NCBI Taxonomy" id="1544455"/>
    <lineage>
        <taxon>Bacteria</taxon>
        <taxon>Pseudomonadati</taxon>
        <taxon>Bacteroidota</taxon>
        <taxon>Flavobacteriia</taxon>
        <taxon>Flavobacteriales</taxon>
        <taxon>Flavobacteriaceae</taxon>
        <taxon>Flavobacterium</taxon>
    </lineage>
</organism>
<keyword evidence="3" id="KW-1185">Reference proteome</keyword>
<dbReference type="Proteomes" id="UP000817854">
    <property type="component" value="Unassembled WGS sequence"/>
</dbReference>
<reference evidence="3" key="1">
    <citation type="submission" date="2019-05" db="EMBL/GenBank/DDBJ databases">
        <title>Flavobacterium profundi sp. nov., isolated from a deep-sea seamount.</title>
        <authorList>
            <person name="Zhang D.-C."/>
        </authorList>
    </citation>
    <scope>NUCLEOTIDE SEQUENCE [LARGE SCALE GENOMIC DNA]</scope>
    <source>
        <strain evidence="3">EC11</strain>
    </source>
</reference>
<proteinExistence type="predicted"/>